<evidence type="ECO:0000256" key="1">
    <source>
        <dbReference type="SAM" id="MobiDB-lite"/>
    </source>
</evidence>
<accession>A0A3N0XQT4</accession>
<organism evidence="2 3">
    <name type="scientific">Anabarilius grahami</name>
    <name type="common">Kanglang fish</name>
    <name type="synonym">Barilius grahami</name>
    <dbReference type="NCBI Taxonomy" id="495550"/>
    <lineage>
        <taxon>Eukaryota</taxon>
        <taxon>Metazoa</taxon>
        <taxon>Chordata</taxon>
        <taxon>Craniata</taxon>
        <taxon>Vertebrata</taxon>
        <taxon>Euteleostomi</taxon>
        <taxon>Actinopterygii</taxon>
        <taxon>Neopterygii</taxon>
        <taxon>Teleostei</taxon>
        <taxon>Ostariophysi</taxon>
        <taxon>Cypriniformes</taxon>
        <taxon>Xenocyprididae</taxon>
        <taxon>Xenocypridinae</taxon>
        <taxon>Xenocypridinae incertae sedis</taxon>
        <taxon>Anabarilius</taxon>
    </lineage>
</organism>
<protein>
    <submittedName>
        <fullName evidence="2">Uncharacterized protein</fullName>
    </submittedName>
</protein>
<name>A0A3N0XQT4_ANAGA</name>
<evidence type="ECO:0000313" key="3">
    <source>
        <dbReference type="Proteomes" id="UP000281406"/>
    </source>
</evidence>
<proteinExistence type="predicted"/>
<feature type="compositionally biased region" description="Basic and acidic residues" evidence="1">
    <location>
        <begin position="1"/>
        <end position="27"/>
    </location>
</feature>
<feature type="region of interest" description="Disordered" evidence="1">
    <location>
        <begin position="1"/>
        <end position="29"/>
    </location>
</feature>
<dbReference type="OrthoDB" id="9068259at2759"/>
<sequence>MAEPEKKPKKVLSEEAKKRKRESDRTQARTQINIGRAYTQWRKLKEATGCKTDGDLAFLLLDLFGSLSFSLWSDMEVILRRLVDVSFRQQRFQRSWLHVRKGQRKRLNSSA</sequence>
<keyword evidence="3" id="KW-1185">Reference proteome</keyword>
<evidence type="ECO:0000313" key="2">
    <source>
        <dbReference type="EMBL" id="ROJ25296.1"/>
    </source>
</evidence>
<reference evidence="2 3" key="1">
    <citation type="submission" date="2018-10" db="EMBL/GenBank/DDBJ databases">
        <title>Genome assembly for a Yunnan-Guizhou Plateau 3E fish, Anabarilius grahami (Regan), and its evolutionary and genetic applications.</title>
        <authorList>
            <person name="Jiang W."/>
        </authorList>
    </citation>
    <scope>NUCLEOTIDE SEQUENCE [LARGE SCALE GENOMIC DNA]</scope>
    <source>
        <strain evidence="2">AG-KIZ</strain>
        <tissue evidence="2">Muscle</tissue>
    </source>
</reference>
<dbReference type="Proteomes" id="UP000281406">
    <property type="component" value="Unassembled WGS sequence"/>
</dbReference>
<dbReference type="EMBL" id="RJVU01063416">
    <property type="protein sequence ID" value="ROJ25296.1"/>
    <property type="molecule type" value="Genomic_DNA"/>
</dbReference>
<gene>
    <name evidence="2" type="ORF">DPX16_20109</name>
</gene>
<comment type="caution">
    <text evidence="2">The sequence shown here is derived from an EMBL/GenBank/DDBJ whole genome shotgun (WGS) entry which is preliminary data.</text>
</comment>
<dbReference type="AlphaFoldDB" id="A0A3N0XQT4"/>